<dbReference type="EMBL" id="MYFO01000007">
    <property type="protein sequence ID" value="TFE89381.1"/>
    <property type="molecule type" value="Genomic_DNA"/>
</dbReference>
<gene>
    <name evidence="1" type="ORF">B5M42_08020</name>
</gene>
<keyword evidence="2" id="KW-1185">Reference proteome</keyword>
<accession>A0A4Y8Q5M0</accession>
<reference evidence="1 2" key="1">
    <citation type="submission" date="2017-03" db="EMBL/GenBank/DDBJ databases">
        <title>Isolation of Levoglucosan Utilizing Bacteria.</title>
        <authorList>
            <person name="Arya A.S."/>
        </authorList>
    </citation>
    <scope>NUCLEOTIDE SEQUENCE [LARGE SCALE GENOMIC DNA]</scope>
    <source>
        <strain evidence="1 2">MEC069</strain>
    </source>
</reference>
<sequence length="81" mass="8738">MDGGGELVIHFDRIQVNDITSASGVFVGTNTQWNWSTHSKNNFGLGSVSGEENHVVSNINVIYDNDAIDSPISGGDFIVDR</sequence>
<protein>
    <submittedName>
        <fullName evidence="1">Uncharacterized protein</fullName>
    </submittedName>
</protein>
<dbReference type="Proteomes" id="UP000298246">
    <property type="component" value="Unassembled WGS sequence"/>
</dbReference>
<name>A0A4Y8Q5M0_9BACL</name>
<comment type="caution">
    <text evidence="1">The sequence shown here is derived from an EMBL/GenBank/DDBJ whole genome shotgun (WGS) entry which is preliminary data.</text>
</comment>
<evidence type="ECO:0000313" key="1">
    <source>
        <dbReference type="EMBL" id="TFE89381.1"/>
    </source>
</evidence>
<evidence type="ECO:0000313" key="2">
    <source>
        <dbReference type="Proteomes" id="UP000298246"/>
    </source>
</evidence>
<dbReference type="AlphaFoldDB" id="A0A4Y8Q5M0"/>
<organism evidence="1 2">
    <name type="scientific">Paenibacillus athensensis</name>
    <dbReference type="NCBI Taxonomy" id="1967502"/>
    <lineage>
        <taxon>Bacteria</taxon>
        <taxon>Bacillati</taxon>
        <taxon>Bacillota</taxon>
        <taxon>Bacilli</taxon>
        <taxon>Bacillales</taxon>
        <taxon>Paenibacillaceae</taxon>
        <taxon>Paenibacillus</taxon>
    </lineage>
</organism>
<proteinExistence type="predicted"/>